<organism evidence="2 3">
    <name type="scientific">Candidatus Sungbacteria bacterium RIFCSPLOWO2_01_FULL_47_10</name>
    <dbReference type="NCBI Taxonomy" id="1802276"/>
    <lineage>
        <taxon>Bacteria</taxon>
        <taxon>Candidatus Sungiibacteriota</taxon>
    </lineage>
</organism>
<dbReference type="Pfam" id="PF08241">
    <property type="entry name" value="Methyltransf_11"/>
    <property type="match status" value="1"/>
</dbReference>
<dbReference type="PANTHER" id="PTHR43591:SF110">
    <property type="entry name" value="RHODANESE DOMAIN-CONTAINING PROTEIN"/>
    <property type="match status" value="1"/>
</dbReference>
<dbReference type="AlphaFoldDB" id="A0A1G2L897"/>
<dbReference type="InterPro" id="IPR029063">
    <property type="entry name" value="SAM-dependent_MTases_sf"/>
</dbReference>
<feature type="domain" description="Methyltransferase type 11" evidence="1">
    <location>
        <begin position="118"/>
        <end position="208"/>
    </location>
</feature>
<name>A0A1G2L897_9BACT</name>
<evidence type="ECO:0000313" key="3">
    <source>
        <dbReference type="Proteomes" id="UP000177982"/>
    </source>
</evidence>
<gene>
    <name evidence="2" type="ORF">A2934_00220</name>
</gene>
<comment type="caution">
    <text evidence="2">The sequence shown here is derived from an EMBL/GenBank/DDBJ whole genome shotgun (WGS) entry which is preliminary data.</text>
</comment>
<dbReference type="Proteomes" id="UP000177982">
    <property type="component" value="Unassembled WGS sequence"/>
</dbReference>
<evidence type="ECO:0000259" key="1">
    <source>
        <dbReference type="Pfam" id="PF08241"/>
    </source>
</evidence>
<reference evidence="2 3" key="1">
    <citation type="journal article" date="2016" name="Nat. Commun.">
        <title>Thousands of microbial genomes shed light on interconnected biogeochemical processes in an aquifer system.</title>
        <authorList>
            <person name="Anantharaman K."/>
            <person name="Brown C.T."/>
            <person name="Hug L.A."/>
            <person name="Sharon I."/>
            <person name="Castelle C.J."/>
            <person name="Probst A.J."/>
            <person name="Thomas B.C."/>
            <person name="Singh A."/>
            <person name="Wilkins M.J."/>
            <person name="Karaoz U."/>
            <person name="Brodie E.L."/>
            <person name="Williams K.H."/>
            <person name="Hubbard S.S."/>
            <person name="Banfield J.F."/>
        </authorList>
    </citation>
    <scope>NUCLEOTIDE SEQUENCE [LARGE SCALE GENOMIC DNA]</scope>
</reference>
<dbReference type="PANTHER" id="PTHR43591">
    <property type="entry name" value="METHYLTRANSFERASE"/>
    <property type="match status" value="1"/>
</dbReference>
<accession>A0A1G2L897</accession>
<dbReference type="EMBL" id="MHQO01000002">
    <property type="protein sequence ID" value="OHA07867.1"/>
    <property type="molecule type" value="Genomic_DNA"/>
</dbReference>
<dbReference type="GO" id="GO:0008757">
    <property type="term" value="F:S-adenosylmethionine-dependent methyltransferase activity"/>
    <property type="evidence" value="ECO:0007669"/>
    <property type="project" value="InterPro"/>
</dbReference>
<protein>
    <recommendedName>
        <fullName evidence="1">Methyltransferase type 11 domain-containing protein</fullName>
    </recommendedName>
</protein>
<dbReference type="Gene3D" id="3.40.50.150">
    <property type="entry name" value="Vaccinia Virus protein VP39"/>
    <property type="match status" value="1"/>
</dbReference>
<proteinExistence type="predicted"/>
<dbReference type="CDD" id="cd02440">
    <property type="entry name" value="AdoMet_MTases"/>
    <property type="match status" value="1"/>
</dbReference>
<sequence>MLENHTLREKLKQAWNRHSSGHLATWYQNGHLHPFYNPQFILTREIILEKIAEKNRGINFYFEKRILDASLGLYWKHISWFHEHFPRMHDVCADLHELAGTLRWQRLKNREIKKISLLDAGCGSGNYYESFQKSGMHHLLEYTGIDIAEKNIKNCKRLYPDINFSVADISALPFPDNAFDIVLACQIFEHLPPELLESTLFHSYRVAKEALIINFFCEKDIPEHVILPKDDLYYWNRLSRKKIMETLACPSSHITIVDNYSGRRWTNLVFMKKYPVSYSTWIVKK</sequence>
<evidence type="ECO:0000313" key="2">
    <source>
        <dbReference type="EMBL" id="OHA07867.1"/>
    </source>
</evidence>
<dbReference type="InterPro" id="IPR013216">
    <property type="entry name" value="Methyltransf_11"/>
</dbReference>
<dbReference type="SUPFAM" id="SSF53335">
    <property type="entry name" value="S-adenosyl-L-methionine-dependent methyltransferases"/>
    <property type="match status" value="1"/>
</dbReference>